<protein>
    <submittedName>
        <fullName evidence="1">Uncharacterized protein</fullName>
    </submittedName>
</protein>
<dbReference type="KEGG" id="psic:J4E96_02385"/>
<proteinExistence type="predicted"/>
<sequence length="152" mass="15913">MDVRDLLEGMLGRDVDIETGGAMVNPAADDGAMVGIFVDKRLKLAAMVVLDLPLAAYIGASIALVPVGGAEFAIEEGALTQALFDNCAEILNVSASLFNAEGAPHLKLDRCYAPGDPLPSDVAKWVLAYVRRIDLGVAIKGYGTGKLSLLVL</sequence>
<dbReference type="AlphaFoldDB" id="A0A8A4ZJ30"/>
<keyword evidence="2" id="KW-1185">Reference proteome</keyword>
<name>A0A8A4ZJ30_9MICO</name>
<accession>A0A8A4ZJ30</accession>
<evidence type="ECO:0000313" key="1">
    <source>
        <dbReference type="EMBL" id="QTE31275.1"/>
    </source>
</evidence>
<dbReference type="Proteomes" id="UP000663937">
    <property type="component" value="Chromosome"/>
</dbReference>
<gene>
    <name evidence="1" type="ORF">J4E96_02385</name>
</gene>
<dbReference type="EMBL" id="CP071868">
    <property type="protein sequence ID" value="QTE31275.1"/>
    <property type="molecule type" value="Genomic_DNA"/>
</dbReference>
<organism evidence="1 2">
    <name type="scientific">Pengzhenrongella sicca</name>
    <dbReference type="NCBI Taxonomy" id="2819238"/>
    <lineage>
        <taxon>Bacteria</taxon>
        <taxon>Bacillati</taxon>
        <taxon>Actinomycetota</taxon>
        <taxon>Actinomycetes</taxon>
        <taxon>Micrococcales</taxon>
        <taxon>Pengzhenrongella</taxon>
    </lineage>
</organism>
<evidence type="ECO:0000313" key="2">
    <source>
        <dbReference type="Proteomes" id="UP000663937"/>
    </source>
</evidence>
<reference evidence="1" key="1">
    <citation type="submission" date="2021-03" db="EMBL/GenBank/DDBJ databases">
        <title>Pengzhenrongella sicca gen. nov., sp. nov., a new member of suborder Micrococcineae isolated from High-Arctic tundra soil.</title>
        <authorList>
            <person name="Peng F."/>
        </authorList>
    </citation>
    <scope>NUCLEOTIDE SEQUENCE</scope>
    <source>
        <strain evidence="1">LRZ-2</strain>
    </source>
</reference>